<feature type="region of interest" description="Disordered" evidence="1">
    <location>
        <begin position="1"/>
        <end position="20"/>
    </location>
</feature>
<dbReference type="EMBL" id="LAZR01007294">
    <property type="protein sequence ID" value="KKM86174.1"/>
    <property type="molecule type" value="Genomic_DNA"/>
</dbReference>
<evidence type="ECO:0000256" key="1">
    <source>
        <dbReference type="SAM" id="MobiDB-lite"/>
    </source>
</evidence>
<dbReference type="AlphaFoldDB" id="A0A0F9KV08"/>
<sequence>MQEEEKGAAPSTFEVVDEPIPNWDDVARDHANEFLEDRTEAADLSTRISTLEADRTKMRHDIVNRLMGEPSKLSKTVATDQARLSPEYVEISQKIVLTTNKWEIRFASAEHQRMMFKVVTIGADRDYDNQNAAVELERLKDTLEKRIRQLKE</sequence>
<gene>
    <name evidence="2" type="ORF">LCGC14_1281570</name>
</gene>
<organism evidence="2">
    <name type="scientific">marine sediment metagenome</name>
    <dbReference type="NCBI Taxonomy" id="412755"/>
    <lineage>
        <taxon>unclassified sequences</taxon>
        <taxon>metagenomes</taxon>
        <taxon>ecological metagenomes</taxon>
    </lineage>
</organism>
<accession>A0A0F9KV08</accession>
<proteinExistence type="predicted"/>
<comment type="caution">
    <text evidence="2">The sequence shown here is derived from an EMBL/GenBank/DDBJ whole genome shotgun (WGS) entry which is preliminary data.</text>
</comment>
<protein>
    <submittedName>
        <fullName evidence="2">Uncharacterized protein</fullName>
    </submittedName>
</protein>
<reference evidence="2" key="1">
    <citation type="journal article" date="2015" name="Nature">
        <title>Complex archaea that bridge the gap between prokaryotes and eukaryotes.</title>
        <authorList>
            <person name="Spang A."/>
            <person name="Saw J.H."/>
            <person name="Jorgensen S.L."/>
            <person name="Zaremba-Niedzwiedzka K."/>
            <person name="Martijn J."/>
            <person name="Lind A.E."/>
            <person name="van Eijk R."/>
            <person name="Schleper C."/>
            <person name="Guy L."/>
            <person name="Ettema T.J."/>
        </authorList>
    </citation>
    <scope>NUCLEOTIDE SEQUENCE</scope>
</reference>
<name>A0A0F9KV08_9ZZZZ</name>
<evidence type="ECO:0000313" key="2">
    <source>
        <dbReference type="EMBL" id="KKM86174.1"/>
    </source>
</evidence>